<dbReference type="AlphaFoldDB" id="A0A1F5T716"/>
<dbReference type="Pfam" id="PF10066">
    <property type="entry name" value="DUF2304"/>
    <property type="match status" value="1"/>
</dbReference>
<evidence type="ECO:0008006" key="4">
    <source>
        <dbReference type="Google" id="ProtNLM"/>
    </source>
</evidence>
<evidence type="ECO:0000256" key="1">
    <source>
        <dbReference type="SAM" id="Phobius"/>
    </source>
</evidence>
<feature type="transmembrane region" description="Helical" evidence="1">
    <location>
        <begin position="6"/>
        <end position="24"/>
    </location>
</feature>
<keyword evidence="1" id="KW-0472">Membrane</keyword>
<sequence length="121" mass="13534">MSLFQTIIILASLGFVIRALVRCVKKQISLWLFLLWTTLWAGVVIVAIYPVIINRLADFVGVGRGVDLIIYVAIGVIVYILFKQQIRVGKVEKDLAQMVQTKAVDEAFNLVAKEKGSDKEI</sequence>
<evidence type="ECO:0000313" key="2">
    <source>
        <dbReference type="EMBL" id="OGF34281.1"/>
    </source>
</evidence>
<feature type="transmembrane region" description="Helical" evidence="1">
    <location>
        <begin position="65"/>
        <end position="82"/>
    </location>
</feature>
<proteinExistence type="predicted"/>
<gene>
    <name evidence="2" type="ORF">A2482_00615</name>
</gene>
<name>A0A1F5T716_9BACT</name>
<dbReference type="EMBL" id="MFGM01000074">
    <property type="protein sequence ID" value="OGF34281.1"/>
    <property type="molecule type" value="Genomic_DNA"/>
</dbReference>
<accession>A0A1F5T716</accession>
<organism evidence="2 3">
    <name type="scientific">Candidatus Falkowbacteria bacterium RIFOXYC2_FULL_48_21</name>
    <dbReference type="NCBI Taxonomy" id="1798005"/>
    <lineage>
        <taxon>Bacteria</taxon>
        <taxon>Candidatus Falkowiibacteriota</taxon>
    </lineage>
</organism>
<dbReference type="InterPro" id="IPR019277">
    <property type="entry name" value="DUF2304"/>
</dbReference>
<comment type="caution">
    <text evidence="2">The sequence shown here is derived from an EMBL/GenBank/DDBJ whole genome shotgun (WGS) entry which is preliminary data.</text>
</comment>
<reference evidence="2 3" key="1">
    <citation type="journal article" date="2016" name="Nat. Commun.">
        <title>Thousands of microbial genomes shed light on interconnected biogeochemical processes in an aquifer system.</title>
        <authorList>
            <person name="Anantharaman K."/>
            <person name="Brown C.T."/>
            <person name="Hug L.A."/>
            <person name="Sharon I."/>
            <person name="Castelle C.J."/>
            <person name="Probst A.J."/>
            <person name="Thomas B.C."/>
            <person name="Singh A."/>
            <person name="Wilkins M.J."/>
            <person name="Karaoz U."/>
            <person name="Brodie E.L."/>
            <person name="Williams K.H."/>
            <person name="Hubbard S.S."/>
            <person name="Banfield J.F."/>
        </authorList>
    </citation>
    <scope>NUCLEOTIDE SEQUENCE [LARGE SCALE GENOMIC DNA]</scope>
</reference>
<keyword evidence="1" id="KW-0812">Transmembrane</keyword>
<feature type="transmembrane region" description="Helical" evidence="1">
    <location>
        <begin position="31"/>
        <end position="53"/>
    </location>
</feature>
<keyword evidence="1" id="KW-1133">Transmembrane helix</keyword>
<protein>
    <recommendedName>
        <fullName evidence="4">DUF2304 domain-containing protein</fullName>
    </recommendedName>
</protein>
<evidence type="ECO:0000313" key="3">
    <source>
        <dbReference type="Proteomes" id="UP000178656"/>
    </source>
</evidence>
<dbReference type="Proteomes" id="UP000178656">
    <property type="component" value="Unassembled WGS sequence"/>
</dbReference>